<dbReference type="GO" id="GO:0008235">
    <property type="term" value="F:metalloexopeptidase activity"/>
    <property type="evidence" value="ECO:0007669"/>
    <property type="project" value="InterPro"/>
</dbReference>
<protein>
    <submittedName>
        <fullName evidence="3">Peptidase M28</fullName>
    </submittedName>
</protein>
<gene>
    <name evidence="3" type="ORF">DI632_11310</name>
</gene>
<sequence>MPSILLLPALLFATAAEARDTPRPDRLRADVATLVSFGTRHTASDPDDPKRGIGAARRWFANELTRIGSDCGNCITVANIARGFAGSRAPDGVNVVDVLGFQQGRDPKRVVIVMGHIDSRVTDVMDATSDAPGANDDASGVALVLEAARILSKQKFDATIVYAALSGEEQGLWGAQLLAETAKERGWTVSAVLNNDIVGNTLGQDGRRVADRVRVFSEGIRAAESLEQQIARRAAGGEDDGPSRALAKAIDSVATTLPNGLDVFLDRRPDRFGRGGDHEPFLKLGYPAIRFSVGVENYDAQHQDLRREGGRVYGDTIDRMDFPYLAKVTAINVATLARLAAAPAAPASASIDGALASDTTVRWAPVANAAGYRIRWRRNDAQGWTDSRDVTGAEAVLKGVIVDDHFVAVSSLSASGAESVPTFAGRPPR</sequence>
<feature type="domain" description="Peptidase M28" evidence="2">
    <location>
        <begin position="99"/>
        <end position="300"/>
    </location>
</feature>
<dbReference type="Proteomes" id="UP000248614">
    <property type="component" value="Unassembled WGS sequence"/>
</dbReference>
<evidence type="ECO:0000256" key="1">
    <source>
        <dbReference type="SAM" id="SignalP"/>
    </source>
</evidence>
<dbReference type="Pfam" id="PF04389">
    <property type="entry name" value="Peptidase_M28"/>
    <property type="match status" value="1"/>
</dbReference>
<dbReference type="PANTHER" id="PTHR12147">
    <property type="entry name" value="METALLOPEPTIDASE M28 FAMILY MEMBER"/>
    <property type="match status" value="1"/>
</dbReference>
<keyword evidence="1" id="KW-0732">Signal</keyword>
<reference evidence="3 4" key="1">
    <citation type="submission" date="2017-08" db="EMBL/GenBank/DDBJ databases">
        <title>Infants hospitalized years apart are colonized by the same room-sourced microbial strains.</title>
        <authorList>
            <person name="Brooks B."/>
            <person name="Olm M.R."/>
            <person name="Firek B.A."/>
            <person name="Baker R."/>
            <person name="Thomas B.C."/>
            <person name="Morowitz M.J."/>
            <person name="Banfield J.F."/>
        </authorList>
    </citation>
    <scope>NUCLEOTIDE SEQUENCE [LARGE SCALE GENOMIC DNA]</scope>
    <source>
        <strain evidence="3">S2_018_000_R3_110</strain>
    </source>
</reference>
<accession>A0A2W4Z883</accession>
<feature type="signal peptide" evidence="1">
    <location>
        <begin position="1"/>
        <end position="18"/>
    </location>
</feature>
<name>A0A2W4Z883_9SPHN</name>
<dbReference type="InterPro" id="IPR007484">
    <property type="entry name" value="Peptidase_M28"/>
</dbReference>
<dbReference type="AlphaFoldDB" id="A0A2W4Z883"/>
<feature type="chain" id="PRO_5016136122" evidence="1">
    <location>
        <begin position="19"/>
        <end position="429"/>
    </location>
</feature>
<comment type="caution">
    <text evidence="3">The sequence shown here is derived from an EMBL/GenBank/DDBJ whole genome shotgun (WGS) entry which is preliminary data.</text>
</comment>
<evidence type="ECO:0000313" key="4">
    <source>
        <dbReference type="Proteomes" id="UP000248614"/>
    </source>
</evidence>
<organism evidence="3 4">
    <name type="scientific">Sphingomonas hengshuiensis</name>
    <dbReference type="NCBI Taxonomy" id="1609977"/>
    <lineage>
        <taxon>Bacteria</taxon>
        <taxon>Pseudomonadati</taxon>
        <taxon>Pseudomonadota</taxon>
        <taxon>Alphaproteobacteria</taxon>
        <taxon>Sphingomonadales</taxon>
        <taxon>Sphingomonadaceae</taxon>
        <taxon>Sphingomonas</taxon>
    </lineage>
</organism>
<evidence type="ECO:0000259" key="2">
    <source>
        <dbReference type="Pfam" id="PF04389"/>
    </source>
</evidence>
<dbReference type="SUPFAM" id="SSF53187">
    <property type="entry name" value="Zn-dependent exopeptidases"/>
    <property type="match status" value="1"/>
</dbReference>
<evidence type="ECO:0000313" key="3">
    <source>
        <dbReference type="EMBL" id="PZO76069.1"/>
    </source>
</evidence>
<proteinExistence type="predicted"/>
<dbReference type="PANTHER" id="PTHR12147:SF26">
    <property type="entry name" value="PEPTIDASE M28 DOMAIN-CONTAINING PROTEIN"/>
    <property type="match status" value="1"/>
</dbReference>
<dbReference type="EMBL" id="QFNF01000029">
    <property type="protein sequence ID" value="PZO76069.1"/>
    <property type="molecule type" value="Genomic_DNA"/>
</dbReference>
<dbReference type="InterPro" id="IPR045175">
    <property type="entry name" value="M28_fam"/>
</dbReference>
<dbReference type="Gene3D" id="3.40.630.10">
    <property type="entry name" value="Zn peptidases"/>
    <property type="match status" value="1"/>
</dbReference>
<dbReference type="GO" id="GO:0006508">
    <property type="term" value="P:proteolysis"/>
    <property type="evidence" value="ECO:0007669"/>
    <property type="project" value="InterPro"/>
</dbReference>